<sequence length="62" mass="6700">MLANGPEREVVGRGDLQNGLHDNHMGMMPDPLHRRHGLSAAALGSDRARYLGSFEVGSGRQC</sequence>
<evidence type="ECO:0000256" key="1">
    <source>
        <dbReference type="SAM" id="MobiDB-lite"/>
    </source>
</evidence>
<accession>A0ABQ3NMQ0</accession>
<evidence type="ECO:0000313" key="3">
    <source>
        <dbReference type="Proteomes" id="UP000660554"/>
    </source>
</evidence>
<gene>
    <name evidence="2" type="ORF">Scinn_35120</name>
</gene>
<dbReference type="EMBL" id="BNDV01000008">
    <property type="protein sequence ID" value="GHI14049.1"/>
    <property type="molecule type" value="Genomic_DNA"/>
</dbReference>
<reference evidence="3" key="1">
    <citation type="submission" date="2020-09" db="EMBL/GenBank/DDBJ databases">
        <title>Whole genome shotgun sequence of Streptomyces cinnamonensis NBRC 15873.</title>
        <authorList>
            <person name="Komaki H."/>
            <person name="Tamura T."/>
        </authorList>
    </citation>
    <scope>NUCLEOTIDE SEQUENCE [LARGE SCALE GENOMIC DNA]</scope>
    <source>
        <strain evidence="3">NBRC 15873</strain>
    </source>
</reference>
<protein>
    <submittedName>
        <fullName evidence="2">Uncharacterized protein</fullName>
    </submittedName>
</protein>
<dbReference type="Proteomes" id="UP000660554">
    <property type="component" value="Unassembled WGS sequence"/>
</dbReference>
<evidence type="ECO:0000313" key="2">
    <source>
        <dbReference type="EMBL" id="GHI14049.1"/>
    </source>
</evidence>
<proteinExistence type="predicted"/>
<keyword evidence="3" id="KW-1185">Reference proteome</keyword>
<organism evidence="2 3">
    <name type="scientific">Streptomyces virginiae</name>
    <name type="common">Streptomyces cinnamonensis</name>
    <dbReference type="NCBI Taxonomy" id="1961"/>
    <lineage>
        <taxon>Bacteria</taxon>
        <taxon>Bacillati</taxon>
        <taxon>Actinomycetota</taxon>
        <taxon>Actinomycetes</taxon>
        <taxon>Kitasatosporales</taxon>
        <taxon>Streptomycetaceae</taxon>
        <taxon>Streptomyces</taxon>
    </lineage>
</organism>
<feature type="region of interest" description="Disordered" evidence="1">
    <location>
        <begin position="1"/>
        <end position="33"/>
    </location>
</feature>
<comment type="caution">
    <text evidence="2">The sequence shown here is derived from an EMBL/GenBank/DDBJ whole genome shotgun (WGS) entry which is preliminary data.</text>
</comment>
<name>A0ABQ3NMQ0_STRVG</name>
<feature type="compositionally biased region" description="Basic and acidic residues" evidence="1">
    <location>
        <begin position="1"/>
        <end position="12"/>
    </location>
</feature>